<evidence type="ECO:0000256" key="5">
    <source>
        <dbReference type="PIRNR" id="PIRNR017302"/>
    </source>
</evidence>
<dbReference type="GO" id="GO:0005730">
    <property type="term" value="C:nucleolus"/>
    <property type="evidence" value="ECO:0007669"/>
    <property type="project" value="UniProtKB-SubCell"/>
</dbReference>
<dbReference type="Proteomes" id="UP000886520">
    <property type="component" value="Chromosome 11"/>
</dbReference>
<gene>
    <name evidence="7" type="ORF">GOP47_0011577</name>
</gene>
<reference evidence="7" key="1">
    <citation type="submission" date="2021-01" db="EMBL/GenBank/DDBJ databases">
        <title>Adiantum capillus-veneris genome.</title>
        <authorList>
            <person name="Fang Y."/>
            <person name="Liao Q."/>
        </authorList>
    </citation>
    <scope>NUCLEOTIDE SEQUENCE</scope>
    <source>
        <strain evidence="7">H3</strain>
        <tissue evidence="7">Leaf</tissue>
    </source>
</reference>
<feature type="compositionally biased region" description="Basic and acidic residues" evidence="6">
    <location>
        <begin position="282"/>
        <end position="307"/>
    </location>
</feature>
<dbReference type="PANTHER" id="PTHR14211:SF7">
    <property type="entry name" value="RIBOSOME BIOGENESIS PROTEIN NOP53"/>
    <property type="match status" value="1"/>
</dbReference>
<dbReference type="PIRSF" id="PIRSF017302">
    <property type="entry name" value="Gltscr2"/>
    <property type="match status" value="1"/>
</dbReference>
<evidence type="ECO:0000256" key="3">
    <source>
        <dbReference type="ARBA" id="ARBA00022517"/>
    </source>
</evidence>
<dbReference type="PANTHER" id="PTHR14211">
    <property type="entry name" value="GLIOMA SUPPRESSOR CANDIDATE REGION GENE 2"/>
    <property type="match status" value="1"/>
</dbReference>
<dbReference type="OrthoDB" id="5072at2759"/>
<name>A0A9D4UT20_ADICA</name>
<sequence length="395" mass="45092">MAKGRKKTSRKGKKAWRTNISTKELDDYVERTDREERSGGALDSIPDEALFFVDKSSDAALVKRTSKHREKVLRSDAILERQSLVPTLLAPKKKVKKAKAIRTKVLSYASGQVKEINARQAFDIWSDDSNNKSNASKKKAMSKKVASAARSAAAVDVDVPGCSFNPRFEDHQEALGLAVAQEMQKLYKKQLEPPPIPLMVPGVPVDEEDVYFLDVDDDAEDLSSGEEHVEGSKPIKVKKLTRADLNRRKRRKEQIRAEKESAKRAKLQKDLLRLNEIKKDVEKEQEDKQKDLMRRTVSKREKQEKGPPRLGKLRYQPGPLQVLLSEEVTGSMRKLKGCYDLAKDRYNNLQRCGLIEPRQPAKRRALQALLERKYCNEDVERRTGLRCRNTHQKAH</sequence>
<dbReference type="AlphaFoldDB" id="A0A9D4UT20"/>
<organism evidence="7 8">
    <name type="scientific">Adiantum capillus-veneris</name>
    <name type="common">Maidenhair fern</name>
    <dbReference type="NCBI Taxonomy" id="13818"/>
    <lineage>
        <taxon>Eukaryota</taxon>
        <taxon>Viridiplantae</taxon>
        <taxon>Streptophyta</taxon>
        <taxon>Embryophyta</taxon>
        <taxon>Tracheophyta</taxon>
        <taxon>Polypodiopsida</taxon>
        <taxon>Polypodiidae</taxon>
        <taxon>Polypodiales</taxon>
        <taxon>Pteridineae</taxon>
        <taxon>Pteridaceae</taxon>
        <taxon>Vittarioideae</taxon>
        <taxon>Adiantum</taxon>
    </lineage>
</organism>
<accession>A0A9D4UT20</accession>
<evidence type="ECO:0000256" key="2">
    <source>
        <dbReference type="ARBA" id="ARBA00018339"/>
    </source>
</evidence>
<keyword evidence="4 5" id="KW-0539">Nucleus</keyword>
<evidence type="ECO:0000256" key="4">
    <source>
        <dbReference type="ARBA" id="ARBA00023242"/>
    </source>
</evidence>
<dbReference type="EMBL" id="JABFUD020000011">
    <property type="protein sequence ID" value="KAI5073564.1"/>
    <property type="molecule type" value="Genomic_DNA"/>
</dbReference>
<evidence type="ECO:0000256" key="1">
    <source>
        <dbReference type="ARBA" id="ARBA00008838"/>
    </source>
</evidence>
<comment type="function">
    <text evidence="5">May play a role in ribosome biogenesis.</text>
</comment>
<feature type="region of interest" description="Disordered" evidence="6">
    <location>
        <begin position="282"/>
        <end position="315"/>
    </location>
</feature>
<evidence type="ECO:0000256" key="6">
    <source>
        <dbReference type="SAM" id="MobiDB-lite"/>
    </source>
</evidence>
<dbReference type="GO" id="GO:0000027">
    <property type="term" value="P:ribosomal large subunit assembly"/>
    <property type="evidence" value="ECO:0007669"/>
    <property type="project" value="UniProtKB-UniRule"/>
</dbReference>
<comment type="caution">
    <text evidence="7">The sequence shown here is derived from an EMBL/GenBank/DDBJ whole genome shotgun (WGS) entry which is preliminary data.</text>
</comment>
<evidence type="ECO:0000313" key="8">
    <source>
        <dbReference type="Proteomes" id="UP000886520"/>
    </source>
</evidence>
<dbReference type="Pfam" id="PF07767">
    <property type="entry name" value="Nop53"/>
    <property type="match status" value="1"/>
</dbReference>
<dbReference type="GO" id="GO:0008097">
    <property type="term" value="F:5S rRNA binding"/>
    <property type="evidence" value="ECO:0007669"/>
    <property type="project" value="TreeGrafter"/>
</dbReference>
<comment type="similarity">
    <text evidence="1 5">Belongs to the NOP53 family.</text>
</comment>
<keyword evidence="3 5" id="KW-0690">Ribosome biogenesis</keyword>
<dbReference type="GO" id="GO:0006364">
    <property type="term" value="P:rRNA processing"/>
    <property type="evidence" value="ECO:0007669"/>
    <property type="project" value="TreeGrafter"/>
</dbReference>
<protein>
    <recommendedName>
        <fullName evidence="2 5">Ribosome biogenesis protein NOP53</fullName>
    </recommendedName>
</protein>
<evidence type="ECO:0000313" key="7">
    <source>
        <dbReference type="EMBL" id="KAI5073564.1"/>
    </source>
</evidence>
<dbReference type="InterPro" id="IPR011687">
    <property type="entry name" value="Nop53/GLTSCR2"/>
</dbReference>
<dbReference type="GO" id="GO:0005654">
    <property type="term" value="C:nucleoplasm"/>
    <property type="evidence" value="ECO:0007669"/>
    <property type="project" value="UniProtKB-SubCell"/>
</dbReference>
<proteinExistence type="inferred from homology"/>
<comment type="subcellular location">
    <subcellularLocation>
        <location evidence="5">Nucleus</location>
        <location evidence="5">Nucleolus</location>
    </subcellularLocation>
    <subcellularLocation>
        <location evidence="5">Nucleus</location>
        <location evidence="5">Nucleoplasm</location>
    </subcellularLocation>
</comment>
<keyword evidence="8" id="KW-1185">Reference proteome</keyword>